<reference evidence="3" key="1">
    <citation type="submission" date="2025-08" db="UniProtKB">
        <authorList>
            <consortium name="RefSeq"/>
        </authorList>
    </citation>
    <scope>IDENTIFICATION</scope>
</reference>
<protein>
    <submittedName>
        <fullName evidence="3">PiggyBac transposable element-derived protein 4-like</fullName>
    </submittedName>
</protein>
<dbReference type="GeneID" id="123741653"/>
<feature type="domain" description="PiggyBac transposable element-derived protein" evidence="1">
    <location>
        <begin position="1"/>
        <end position="197"/>
    </location>
</feature>
<proteinExistence type="predicted"/>
<dbReference type="Proteomes" id="UP001652741">
    <property type="component" value="Chromosome ssa03"/>
</dbReference>
<dbReference type="Pfam" id="PF13843">
    <property type="entry name" value="DDE_Tnp_1_7"/>
    <property type="match status" value="1"/>
</dbReference>
<keyword evidence="2" id="KW-1185">Reference proteome</keyword>
<sequence length="226" mass="25335">MPSKPAKYGIKIWVACDAQSSYAWKMQVYTGIPFSGGPEKNQGMRVVLDVTDGLMGHNVTCDNFFTSYELSQQLLKRKITMVGTVRKNKPELPPALLATRGRDAFSSKFAFTPTTTQVSYLPKRNKNVVLLSTLHKMAEINDREGRKPAIILDYNHNKGGVDNLDKVIGIYSFRRMTARWPLVIFHNIIDVSSYNAFVNGTRSTLPGCLISGTRGGCSWSSWERHL</sequence>
<dbReference type="PANTHER" id="PTHR46599:SF6">
    <property type="entry name" value="DUAL SPECIFICITY PHOSPHATASE 26"/>
    <property type="match status" value="1"/>
</dbReference>
<name>A0ABM3EIB0_SALSA</name>
<dbReference type="PANTHER" id="PTHR46599">
    <property type="entry name" value="PIGGYBAC TRANSPOSABLE ELEMENT-DERIVED PROTEIN 4"/>
    <property type="match status" value="1"/>
</dbReference>
<dbReference type="InterPro" id="IPR029526">
    <property type="entry name" value="PGBD"/>
</dbReference>
<evidence type="ECO:0000313" key="3">
    <source>
        <dbReference type="RefSeq" id="XP_045570805.1"/>
    </source>
</evidence>
<evidence type="ECO:0000313" key="2">
    <source>
        <dbReference type="Proteomes" id="UP001652741"/>
    </source>
</evidence>
<organism evidence="2 3">
    <name type="scientific">Salmo salar</name>
    <name type="common">Atlantic salmon</name>
    <dbReference type="NCBI Taxonomy" id="8030"/>
    <lineage>
        <taxon>Eukaryota</taxon>
        <taxon>Metazoa</taxon>
        <taxon>Chordata</taxon>
        <taxon>Craniata</taxon>
        <taxon>Vertebrata</taxon>
        <taxon>Euteleostomi</taxon>
        <taxon>Actinopterygii</taxon>
        <taxon>Neopterygii</taxon>
        <taxon>Teleostei</taxon>
        <taxon>Protacanthopterygii</taxon>
        <taxon>Salmoniformes</taxon>
        <taxon>Salmonidae</taxon>
        <taxon>Salmoninae</taxon>
        <taxon>Salmo</taxon>
    </lineage>
</organism>
<gene>
    <name evidence="3" type="primary">LOC123741653</name>
</gene>
<dbReference type="RefSeq" id="XP_045570805.1">
    <property type="nucleotide sequence ID" value="XM_045714849.1"/>
</dbReference>
<evidence type="ECO:0000259" key="1">
    <source>
        <dbReference type="Pfam" id="PF13843"/>
    </source>
</evidence>
<accession>A0ABM3EIB0</accession>